<name>A0A5B7HIK7_PORTR</name>
<comment type="caution">
    <text evidence="5">The sequence shown here is derived from an EMBL/GenBank/DDBJ whole genome shotgun (WGS) entry which is preliminary data.</text>
</comment>
<dbReference type="OrthoDB" id="6381065at2759"/>
<evidence type="ECO:0000256" key="3">
    <source>
        <dbReference type="ARBA" id="ARBA00023242"/>
    </source>
</evidence>
<evidence type="ECO:0000256" key="1">
    <source>
        <dbReference type="ARBA" id="ARBA00004123"/>
    </source>
</evidence>
<dbReference type="Proteomes" id="UP000324222">
    <property type="component" value="Unassembled WGS sequence"/>
</dbReference>
<reference evidence="5 6" key="1">
    <citation type="submission" date="2019-05" db="EMBL/GenBank/DDBJ databases">
        <title>Another draft genome of Portunus trituberculatus and its Hox gene families provides insights of decapod evolution.</title>
        <authorList>
            <person name="Jeong J.-H."/>
            <person name="Song I."/>
            <person name="Kim S."/>
            <person name="Choi T."/>
            <person name="Kim D."/>
            <person name="Ryu S."/>
            <person name="Kim W."/>
        </authorList>
    </citation>
    <scope>NUCLEOTIDE SEQUENCE [LARGE SCALE GENOMIC DNA]</scope>
    <source>
        <tissue evidence="5">Muscle</tissue>
    </source>
</reference>
<sequence length="200" mass="22215">MESNSDNTNQIKEKEKLVSQNSSVLADIVISFSSSSDSEEEQHPSLIAIKKPSWSLLQTSFSTTNNSKIHSTWTKDLQEQTDNAKAASQSRKIQGSKLIDPGLDNTSASSSTDLEGPSGCTSTATSPQHKDNPFKSKPWSVTDITHLLEKMQNQLPKLDKKSCLYTAKKINWDKIAFDIFTAEDCKKAFEFLLTNIKLVK</sequence>
<evidence type="ECO:0000256" key="2">
    <source>
        <dbReference type="ARBA" id="ARBA00023125"/>
    </source>
</evidence>
<organism evidence="5 6">
    <name type="scientific">Portunus trituberculatus</name>
    <name type="common">Swimming crab</name>
    <name type="synonym">Neptunus trituberculatus</name>
    <dbReference type="NCBI Taxonomy" id="210409"/>
    <lineage>
        <taxon>Eukaryota</taxon>
        <taxon>Metazoa</taxon>
        <taxon>Ecdysozoa</taxon>
        <taxon>Arthropoda</taxon>
        <taxon>Crustacea</taxon>
        <taxon>Multicrustacea</taxon>
        <taxon>Malacostraca</taxon>
        <taxon>Eumalacostraca</taxon>
        <taxon>Eucarida</taxon>
        <taxon>Decapoda</taxon>
        <taxon>Pleocyemata</taxon>
        <taxon>Brachyura</taxon>
        <taxon>Eubrachyura</taxon>
        <taxon>Portunoidea</taxon>
        <taxon>Portunidae</taxon>
        <taxon>Portuninae</taxon>
        <taxon>Portunus</taxon>
    </lineage>
</organism>
<proteinExistence type="predicted"/>
<protein>
    <submittedName>
        <fullName evidence="5">Uncharacterized protein</fullName>
    </submittedName>
</protein>
<dbReference type="PANTHER" id="PTHR46318:SF3">
    <property type="entry name" value="UPSTREAM BINDING TRANSCRIPTION FACTOR"/>
    <property type="match status" value="1"/>
</dbReference>
<dbReference type="InterPro" id="IPR051762">
    <property type="entry name" value="UBF1"/>
</dbReference>
<keyword evidence="3" id="KW-0539">Nucleus</keyword>
<evidence type="ECO:0000313" key="6">
    <source>
        <dbReference type="Proteomes" id="UP000324222"/>
    </source>
</evidence>
<accession>A0A5B7HIK7</accession>
<dbReference type="PANTHER" id="PTHR46318">
    <property type="entry name" value="UPSTREAM BINDING TRANSCRIPTION FACTOR"/>
    <property type="match status" value="1"/>
</dbReference>
<evidence type="ECO:0000256" key="4">
    <source>
        <dbReference type="SAM" id="MobiDB-lite"/>
    </source>
</evidence>
<feature type="compositionally biased region" description="Polar residues" evidence="4">
    <location>
        <begin position="104"/>
        <end position="127"/>
    </location>
</feature>
<evidence type="ECO:0000313" key="5">
    <source>
        <dbReference type="EMBL" id="MPC72300.1"/>
    </source>
</evidence>
<comment type="subcellular location">
    <subcellularLocation>
        <location evidence="1">Nucleus</location>
    </subcellularLocation>
</comment>
<dbReference type="GO" id="GO:0003677">
    <property type="term" value="F:DNA binding"/>
    <property type="evidence" value="ECO:0007669"/>
    <property type="project" value="UniProtKB-KW"/>
</dbReference>
<dbReference type="EMBL" id="VSRR010034492">
    <property type="protein sequence ID" value="MPC72300.1"/>
    <property type="molecule type" value="Genomic_DNA"/>
</dbReference>
<feature type="region of interest" description="Disordered" evidence="4">
    <location>
        <begin position="80"/>
        <end position="137"/>
    </location>
</feature>
<feature type="compositionally biased region" description="Polar residues" evidence="4">
    <location>
        <begin position="80"/>
        <end position="93"/>
    </location>
</feature>
<dbReference type="GO" id="GO:0005634">
    <property type="term" value="C:nucleus"/>
    <property type="evidence" value="ECO:0007669"/>
    <property type="project" value="UniProtKB-SubCell"/>
</dbReference>
<keyword evidence="2" id="KW-0238">DNA-binding</keyword>
<gene>
    <name evidence="5" type="ORF">E2C01_066599</name>
</gene>
<keyword evidence="6" id="KW-1185">Reference proteome</keyword>
<dbReference type="AlphaFoldDB" id="A0A5B7HIK7"/>